<dbReference type="InterPro" id="IPR036879">
    <property type="entry name" value="TF_MADSbox_sf"/>
</dbReference>
<dbReference type="AlphaFoldDB" id="A0A9Q0YB01"/>
<feature type="compositionally biased region" description="Acidic residues" evidence="6">
    <location>
        <begin position="211"/>
        <end position="230"/>
    </location>
</feature>
<dbReference type="SUPFAM" id="SSF55455">
    <property type="entry name" value="SRF-like"/>
    <property type="match status" value="1"/>
</dbReference>
<dbReference type="Pfam" id="PF00319">
    <property type="entry name" value="SRF-TF"/>
    <property type="match status" value="1"/>
</dbReference>
<evidence type="ECO:0000256" key="5">
    <source>
        <dbReference type="ARBA" id="ARBA00023242"/>
    </source>
</evidence>
<dbReference type="GO" id="GO:0003677">
    <property type="term" value="F:DNA binding"/>
    <property type="evidence" value="ECO:0007669"/>
    <property type="project" value="UniProtKB-KW"/>
</dbReference>
<evidence type="ECO:0000256" key="3">
    <source>
        <dbReference type="ARBA" id="ARBA00023125"/>
    </source>
</evidence>
<dbReference type="GO" id="GO:0005634">
    <property type="term" value="C:nucleus"/>
    <property type="evidence" value="ECO:0007669"/>
    <property type="project" value="UniProtKB-SubCell"/>
</dbReference>
<comment type="subcellular location">
    <subcellularLocation>
        <location evidence="1">Nucleus</location>
    </subcellularLocation>
</comment>
<reference evidence="8" key="1">
    <citation type="submission" date="2021-10" db="EMBL/GenBank/DDBJ databases">
        <title>Tropical sea cucumber genome reveals ecological adaptation and Cuvierian tubules defense mechanism.</title>
        <authorList>
            <person name="Chen T."/>
        </authorList>
    </citation>
    <scope>NUCLEOTIDE SEQUENCE</scope>
    <source>
        <strain evidence="8">Nanhai2018</strain>
        <tissue evidence="8">Muscle</tissue>
    </source>
</reference>
<accession>A0A9Q0YB01</accession>
<evidence type="ECO:0000313" key="8">
    <source>
        <dbReference type="EMBL" id="KAJ8018730.1"/>
    </source>
</evidence>
<evidence type="ECO:0000256" key="6">
    <source>
        <dbReference type="SAM" id="MobiDB-lite"/>
    </source>
</evidence>
<evidence type="ECO:0000256" key="1">
    <source>
        <dbReference type="ARBA" id="ARBA00004123"/>
    </source>
</evidence>
<keyword evidence="2" id="KW-0805">Transcription regulation</keyword>
<name>A0A9Q0YB01_HOLLE</name>
<feature type="region of interest" description="Disordered" evidence="6">
    <location>
        <begin position="107"/>
        <end position="230"/>
    </location>
</feature>
<dbReference type="GO" id="GO:0046983">
    <property type="term" value="F:protein dimerization activity"/>
    <property type="evidence" value="ECO:0007669"/>
    <property type="project" value="InterPro"/>
</dbReference>
<keyword evidence="3" id="KW-0238">DNA-binding</keyword>
<evidence type="ECO:0000256" key="2">
    <source>
        <dbReference type="ARBA" id="ARBA00023015"/>
    </source>
</evidence>
<sequence>MESAMKSVDNAKSQEDKTRQNKSKSRRVKTLFKKAKELQDATGCQVFVYVKDQYNHVKFGGSSNLSSKFKQGQLSLEAAKKKEINFQVVHPRPTVVRHLKSMWPGTVSDEEASCSTNNNNETFVEEGSSIEGDSVEELTTEEEDTEEEYEDGEDSKQEEKNAQGKEGGIYSALQEEEYEDGEDSKQEGKNAQGKEGGMGEEESNNQKEEGVGDEGLEGWVEETETDMDET</sequence>
<gene>
    <name evidence="8" type="ORF">HOLleu_43112</name>
</gene>
<protein>
    <recommendedName>
        <fullName evidence="7">MADS-box domain-containing protein</fullName>
    </recommendedName>
</protein>
<dbReference type="EMBL" id="JAIZAY010000210">
    <property type="protein sequence ID" value="KAJ8018730.1"/>
    <property type="molecule type" value="Genomic_DNA"/>
</dbReference>
<evidence type="ECO:0000259" key="7">
    <source>
        <dbReference type="Pfam" id="PF00319"/>
    </source>
</evidence>
<evidence type="ECO:0000313" key="9">
    <source>
        <dbReference type="Proteomes" id="UP001152320"/>
    </source>
</evidence>
<evidence type="ECO:0000256" key="4">
    <source>
        <dbReference type="ARBA" id="ARBA00023163"/>
    </source>
</evidence>
<comment type="caution">
    <text evidence="8">The sequence shown here is derived from an EMBL/GenBank/DDBJ whole genome shotgun (WGS) entry which is preliminary data.</text>
</comment>
<feature type="region of interest" description="Disordered" evidence="6">
    <location>
        <begin position="1"/>
        <end position="28"/>
    </location>
</feature>
<proteinExistence type="predicted"/>
<keyword evidence="4" id="KW-0804">Transcription</keyword>
<keyword evidence="5" id="KW-0539">Nucleus</keyword>
<dbReference type="Proteomes" id="UP001152320">
    <property type="component" value="Unassembled WGS sequence"/>
</dbReference>
<organism evidence="8 9">
    <name type="scientific">Holothuria leucospilota</name>
    <name type="common">Black long sea cucumber</name>
    <name type="synonym">Mertensiothuria leucospilota</name>
    <dbReference type="NCBI Taxonomy" id="206669"/>
    <lineage>
        <taxon>Eukaryota</taxon>
        <taxon>Metazoa</taxon>
        <taxon>Echinodermata</taxon>
        <taxon>Eleutherozoa</taxon>
        <taxon>Echinozoa</taxon>
        <taxon>Holothuroidea</taxon>
        <taxon>Aspidochirotacea</taxon>
        <taxon>Aspidochirotida</taxon>
        <taxon>Holothuriidae</taxon>
        <taxon>Holothuria</taxon>
    </lineage>
</organism>
<feature type="domain" description="MADS-box" evidence="7">
    <location>
        <begin position="15"/>
        <end position="56"/>
    </location>
</feature>
<keyword evidence="9" id="KW-1185">Reference proteome</keyword>
<feature type="compositionally biased region" description="Acidic residues" evidence="6">
    <location>
        <begin position="133"/>
        <end position="153"/>
    </location>
</feature>
<feature type="compositionally biased region" description="Polar residues" evidence="6">
    <location>
        <begin position="113"/>
        <end position="122"/>
    </location>
</feature>
<dbReference type="InterPro" id="IPR002100">
    <property type="entry name" value="TF_MADSbox"/>
</dbReference>
<feature type="compositionally biased region" description="Basic and acidic residues" evidence="6">
    <location>
        <begin position="154"/>
        <end position="163"/>
    </location>
</feature>